<keyword evidence="4" id="KW-0808">Transferase</keyword>
<dbReference type="GO" id="GO:0046983">
    <property type="term" value="F:protein dimerization activity"/>
    <property type="evidence" value="ECO:0007669"/>
    <property type="project" value="InterPro"/>
</dbReference>
<keyword evidence="9" id="KW-0812">Transmembrane</keyword>
<dbReference type="Pfam" id="PF07730">
    <property type="entry name" value="HisKA_3"/>
    <property type="match status" value="1"/>
</dbReference>
<proteinExistence type="predicted"/>
<keyword evidence="9" id="KW-0472">Membrane</keyword>
<keyword evidence="5" id="KW-0547">Nucleotide-binding</keyword>
<evidence type="ECO:0000256" key="6">
    <source>
        <dbReference type="ARBA" id="ARBA00022777"/>
    </source>
</evidence>
<dbReference type="InterPro" id="IPR050482">
    <property type="entry name" value="Sensor_HK_TwoCompSys"/>
</dbReference>
<evidence type="ECO:0000256" key="8">
    <source>
        <dbReference type="ARBA" id="ARBA00023012"/>
    </source>
</evidence>
<evidence type="ECO:0000259" key="10">
    <source>
        <dbReference type="Pfam" id="PF07730"/>
    </source>
</evidence>
<dbReference type="GO" id="GO:0000155">
    <property type="term" value="F:phosphorelay sensor kinase activity"/>
    <property type="evidence" value="ECO:0007669"/>
    <property type="project" value="InterPro"/>
</dbReference>
<feature type="transmembrane region" description="Helical" evidence="9">
    <location>
        <begin position="409"/>
        <end position="430"/>
    </location>
</feature>
<protein>
    <recommendedName>
        <fullName evidence="2">histidine kinase</fullName>
        <ecNumber evidence="2">2.7.13.3</ecNumber>
    </recommendedName>
</protein>
<dbReference type="SUPFAM" id="SSF55874">
    <property type="entry name" value="ATPase domain of HSP90 chaperone/DNA topoisomerase II/histidine kinase"/>
    <property type="match status" value="1"/>
</dbReference>
<evidence type="ECO:0000256" key="3">
    <source>
        <dbReference type="ARBA" id="ARBA00022553"/>
    </source>
</evidence>
<dbReference type="Gene3D" id="1.20.5.1930">
    <property type="match status" value="1"/>
</dbReference>
<dbReference type="EC" id="2.7.13.3" evidence="2"/>
<comment type="catalytic activity">
    <reaction evidence="1">
        <text>ATP + protein L-histidine = ADP + protein N-phospho-L-histidine.</text>
        <dbReference type="EC" id="2.7.13.3"/>
    </reaction>
</comment>
<dbReference type="GO" id="GO:0016020">
    <property type="term" value="C:membrane"/>
    <property type="evidence" value="ECO:0007669"/>
    <property type="project" value="InterPro"/>
</dbReference>
<evidence type="ECO:0000256" key="2">
    <source>
        <dbReference type="ARBA" id="ARBA00012438"/>
    </source>
</evidence>
<reference evidence="11 12" key="1">
    <citation type="submission" date="2016-06" db="EMBL/GenBank/DDBJ databases">
        <authorList>
            <person name="Kjaerup R.B."/>
            <person name="Dalgaard T.S."/>
            <person name="Juul-Madsen H.R."/>
        </authorList>
    </citation>
    <scope>NUCLEOTIDE SEQUENCE [LARGE SCALE GENOMIC DNA]</scope>
    <source>
        <strain evidence="11 12">DSM 43821</strain>
    </source>
</reference>
<dbReference type="InterPro" id="IPR036890">
    <property type="entry name" value="HATPase_C_sf"/>
</dbReference>
<keyword evidence="8" id="KW-0902">Two-component regulatory system</keyword>
<dbReference type="RefSeq" id="WP_231925145.1">
    <property type="nucleotide sequence ID" value="NZ_LT607410.1"/>
</dbReference>
<keyword evidence="7" id="KW-0067">ATP-binding</keyword>
<feature type="transmembrane region" description="Helical" evidence="9">
    <location>
        <begin position="40"/>
        <end position="58"/>
    </location>
</feature>
<keyword evidence="6 11" id="KW-0418">Kinase</keyword>
<feature type="transmembrane region" description="Helical" evidence="9">
    <location>
        <begin position="64"/>
        <end position="91"/>
    </location>
</feature>
<name>A0A1C4ZVE1_9ACTN</name>
<dbReference type="PANTHER" id="PTHR24421:SF10">
    <property type="entry name" value="NITRATE_NITRITE SENSOR PROTEIN NARQ"/>
    <property type="match status" value="1"/>
</dbReference>
<dbReference type="AlphaFoldDB" id="A0A1C4ZVE1"/>
<dbReference type="PANTHER" id="PTHR24421">
    <property type="entry name" value="NITRATE/NITRITE SENSOR PROTEIN NARX-RELATED"/>
    <property type="match status" value="1"/>
</dbReference>
<dbReference type="CDD" id="cd16917">
    <property type="entry name" value="HATPase_UhpB-NarQ-NarX-like"/>
    <property type="match status" value="1"/>
</dbReference>
<dbReference type="Proteomes" id="UP000198228">
    <property type="component" value="Chromosome I"/>
</dbReference>
<evidence type="ECO:0000256" key="1">
    <source>
        <dbReference type="ARBA" id="ARBA00000085"/>
    </source>
</evidence>
<dbReference type="Gene3D" id="3.30.565.10">
    <property type="entry name" value="Histidine kinase-like ATPase, C-terminal domain"/>
    <property type="match status" value="1"/>
</dbReference>
<keyword evidence="9" id="KW-1133">Transmembrane helix</keyword>
<sequence length="509" mass="53697">MREREIWRRVDRRVAGDVALWAGLAAPVAYARLTPPYEPYVVPLLVGSVLLLAAAVVVGRRLPAVAVLLVLLGSVVDGNFVFALLVFSYLAGRRGERAAPAGVLFAVVAAAGTLLHLVLLDTGMATWFLLSCVLLGAGVFPWLVGRYRRQQQALVLAGWEHAEAVQREQRGAAERIRLRERARIAQEMHDTLGHELSLIALRAAALEVAGDLDPRHRAAAGELRASVAGATERLHRIIGVLREADVPASTHPAGESVADLVDGAREAGMTVRLDHPPDAADLPELTAHTAHRVVREALTNAARYAAGAPVTVTLTGLGDRAEVRVVNAPSPAGPLPGPASHGSGLLALRERVRLAGGVLDAGPTDDGGFAVAARLPVANAAPRPDPGDGGRAGEPVRLRDARRGVRRSLLAALAAPPAVALLLSLVYYPVVTTGAVLDGSAFDRMRIGTPRSELSGLPRRQVEPPPDAPAATAGVTCEYYTDGNFPLAQPTWRLCFADGRLTSKGRTTT</sequence>
<feature type="transmembrane region" description="Helical" evidence="9">
    <location>
        <begin position="125"/>
        <end position="144"/>
    </location>
</feature>
<evidence type="ECO:0000313" key="11">
    <source>
        <dbReference type="EMBL" id="SCF36913.1"/>
    </source>
</evidence>
<keyword evidence="3" id="KW-0597">Phosphoprotein</keyword>
<evidence type="ECO:0000256" key="5">
    <source>
        <dbReference type="ARBA" id="ARBA00022741"/>
    </source>
</evidence>
<evidence type="ECO:0000256" key="7">
    <source>
        <dbReference type="ARBA" id="ARBA00022840"/>
    </source>
</evidence>
<evidence type="ECO:0000256" key="4">
    <source>
        <dbReference type="ARBA" id="ARBA00022679"/>
    </source>
</evidence>
<accession>A0A1C4ZVE1</accession>
<dbReference type="GO" id="GO:0005524">
    <property type="term" value="F:ATP binding"/>
    <property type="evidence" value="ECO:0007669"/>
    <property type="project" value="UniProtKB-KW"/>
</dbReference>
<gene>
    <name evidence="11" type="ORF">GA0074696_4945</name>
</gene>
<dbReference type="InterPro" id="IPR011712">
    <property type="entry name" value="Sig_transdc_His_kin_sub3_dim/P"/>
</dbReference>
<feature type="domain" description="Signal transduction histidine kinase subgroup 3 dimerisation and phosphoacceptor" evidence="10">
    <location>
        <begin position="180"/>
        <end position="244"/>
    </location>
</feature>
<feature type="transmembrane region" description="Helical" evidence="9">
    <location>
        <begin position="98"/>
        <end position="119"/>
    </location>
</feature>
<dbReference type="EMBL" id="LT607410">
    <property type="protein sequence ID" value="SCF36913.1"/>
    <property type="molecule type" value="Genomic_DNA"/>
</dbReference>
<evidence type="ECO:0000313" key="12">
    <source>
        <dbReference type="Proteomes" id="UP000198228"/>
    </source>
</evidence>
<evidence type="ECO:0000256" key="9">
    <source>
        <dbReference type="SAM" id="Phobius"/>
    </source>
</evidence>
<organism evidence="11 12">
    <name type="scientific">Micromonospora purpureochromogenes</name>
    <dbReference type="NCBI Taxonomy" id="47872"/>
    <lineage>
        <taxon>Bacteria</taxon>
        <taxon>Bacillati</taxon>
        <taxon>Actinomycetota</taxon>
        <taxon>Actinomycetes</taxon>
        <taxon>Micromonosporales</taxon>
        <taxon>Micromonosporaceae</taxon>
        <taxon>Micromonospora</taxon>
    </lineage>
</organism>